<gene>
    <name evidence="2" type="ORF">CHL78_017785</name>
</gene>
<accession>A0A371IYG6</accession>
<keyword evidence="1" id="KW-1133">Transmembrane helix</keyword>
<dbReference type="AlphaFoldDB" id="A0A371IYG6"/>
<feature type="transmembrane region" description="Helical" evidence="1">
    <location>
        <begin position="35"/>
        <end position="56"/>
    </location>
</feature>
<dbReference type="Proteomes" id="UP000215694">
    <property type="component" value="Unassembled WGS sequence"/>
</dbReference>
<keyword evidence="1" id="KW-0472">Membrane</keyword>
<keyword evidence="3" id="KW-1185">Reference proteome</keyword>
<protein>
    <submittedName>
        <fullName evidence="2">Uncharacterized protein</fullName>
    </submittedName>
</protein>
<reference evidence="2 3" key="1">
    <citation type="journal article" date="2017" name="Genome Announc.">
        <title>Draft Genome Sequence of Romboutsia weinsteinii sp. nov. Strain CCRI-19649(T) Isolated from Surface Water.</title>
        <authorList>
            <person name="Maheux A.F."/>
            <person name="Boudreau D.K."/>
            <person name="Berube E."/>
            <person name="Boissinot M."/>
            <person name="Cantin P."/>
            <person name="Raymond F."/>
            <person name="Corbeil J."/>
            <person name="Omar R.F."/>
            <person name="Bergeron M.G."/>
        </authorList>
    </citation>
    <scope>NUCLEOTIDE SEQUENCE [LARGE SCALE GENOMIC DNA]</scope>
    <source>
        <strain evidence="2 3">CCRI-19649</strain>
    </source>
</reference>
<dbReference type="OrthoDB" id="2871352at2"/>
<feature type="transmembrane region" description="Helical" evidence="1">
    <location>
        <begin position="68"/>
        <end position="86"/>
    </location>
</feature>
<proteinExistence type="predicted"/>
<name>A0A371IYG6_9FIRM</name>
<feature type="transmembrane region" description="Helical" evidence="1">
    <location>
        <begin position="7"/>
        <end position="29"/>
    </location>
</feature>
<organism evidence="2 3">
    <name type="scientific">Romboutsia weinsteinii</name>
    <dbReference type="NCBI Taxonomy" id="2020949"/>
    <lineage>
        <taxon>Bacteria</taxon>
        <taxon>Bacillati</taxon>
        <taxon>Bacillota</taxon>
        <taxon>Clostridia</taxon>
        <taxon>Peptostreptococcales</taxon>
        <taxon>Peptostreptococcaceae</taxon>
        <taxon>Romboutsia</taxon>
    </lineage>
</organism>
<evidence type="ECO:0000313" key="2">
    <source>
        <dbReference type="EMBL" id="RDY25518.1"/>
    </source>
</evidence>
<dbReference type="RefSeq" id="WP_094366700.1">
    <property type="nucleotide sequence ID" value="NZ_NOJY02000065.1"/>
</dbReference>
<sequence length="289" mass="33175">MNKKIKIGLMILTFILITFQVLTVGVALTKGYYLIYDWIFYVINYLIIIIIMYIYFKSRWDIKKSTKVSIAVVLIVINSTFLYKVGLTNVLVSKSSDNKHELILKEYPNMNIKTTRLKRRGVIFGRKVDTLEGSATYKAIENKTYKVDWASDDNAVLTYATDKEEKISAAIYNFRSTDIISYFYVLSSIEGKWVDKENKNNYLIFDRSKIVYSIDNNISGSNIYNYDPKNTTQHGVLSLVVKQKNNPTFSIIINSDSEFGEHEIVKSGGSITIVENTLGNSTPRVFYKQ</sequence>
<evidence type="ECO:0000256" key="1">
    <source>
        <dbReference type="SAM" id="Phobius"/>
    </source>
</evidence>
<evidence type="ECO:0000313" key="3">
    <source>
        <dbReference type="Proteomes" id="UP000215694"/>
    </source>
</evidence>
<keyword evidence="1" id="KW-0812">Transmembrane</keyword>
<dbReference type="EMBL" id="NOJY02000065">
    <property type="protein sequence ID" value="RDY25518.1"/>
    <property type="molecule type" value="Genomic_DNA"/>
</dbReference>
<comment type="caution">
    <text evidence="2">The sequence shown here is derived from an EMBL/GenBank/DDBJ whole genome shotgun (WGS) entry which is preliminary data.</text>
</comment>